<dbReference type="GO" id="GO:0016020">
    <property type="term" value="C:membrane"/>
    <property type="evidence" value="ECO:0007669"/>
    <property type="project" value="UniProtKB-SubCell"/>
</dbReference>
<dbReference type="InterPro" id="IPR049326">
    <property type="entry name" value="Rhodopsin_dom_fungi"/>
</dbReference>
<evidence type="ECO:0000313" key="8">
    <source>
        <dbReference type="EMBL" id="RGP81316.1"/>
    </source>
</evidence>
<comment type="subcellular location">
    <subcellularLocation>
        <location evidence="1">Membrane</location>
        <topology evidence="1">Multi-pass membrane protein</topology>
    </subcellularLocation>
</comment>
<keyword evidence="9" id="KW-1185">Reference proteome</keyword>
<evidence type="ECO:0000256" key="5">
    <source>
        <dbReference type="ARBA" id="ARBA00038359"/>
    </source>
</evidence>
<evidence type="ECO:0000259" key="7">
    <source>
        <dbReference type="Pfam" id="PF20684"/>
    </source>
</evidence>
<keyword evidence="3 6" id="KW-1133">Transmembrane helix</keyword>
<feature type="transmembrane region" description="Helical" evidence="6">
    <location>
        <begin position="77"/>
        <end position="101"/>
    </location>
</feature>
<dbReference type="InterPro" id="IPR052337">
    <property type="entry name" value="SAT4-like"/>
</dbReference>
<dbReference type="Proteomes" id="UP000266234">
    <property type="component" value="Unassembled WGS sequence"/>
</dbReference>
<sequence length="411" mass="44062">MSQGPPPGPPGGGVMPTGGPPTNVIGMFDDTPGTVDLEGFPLAITIVVLVFMVLAIMAVGVRIIVRSIDKNLGLDDWLLITGMLAYIADTGLAVYGTSVAFGSKDDKLNKWMHAEGQKIYIIWNSVYFVAVALIKTSVCVTLLRIANAAVPVLRYSIWALFCLIWASFLVTFFGIVTFCRPISAPWGPEIEGVDGATCGTTATLMGIAHTNTATSIVTDIACVVIPGILLWKTRMSTMAKIQVLCLLSLASLASIATIIRAPFISSYLHPSNNLKYYIGYIVLLSCVEVGIGCVAASLPCILLLYRRLRGQNTESSPSPRVGNTLITIGGGRVGEGSIKEPKRVFSTADRVFSNADRGTMSSHIHYGKQNWERLSDNGSHSNTLVEGSKGAFGQTDSTLSVELESYRNHKP</sequence>
<evidence type="ECO:0000256" key="2">
    <source>
        <dbReference type="ARBA" id="ARBA00022692"/>
    </source>
</evidence>
<feature type="transmembrane region" description="Helical" evidence="6">
    <location>
        <begin position="277"/>
        <end position="305"/>
    </location>
</feature>
<protein>
    <submittedName>
        <fullName evidence="8">Integral membrane</fullName>
    </submittedName>
</protein>
<dbReference type="Pfam" id="PF20684">
    <property type="entry name" value="Fung_rhodopsin"/>
    <property type="match status" value="1"/>
</dbReference>
<dbReference type="STRING" id="694270.A0A395TA18"/>
<feature type="transmembrane region" description="Helical" evidence="6">
    <location>
        <begin position="155"/>
        <end position="178"/>
    </location>
</feature>
<evidence type="ECO:0000256" key="6">
    <source>
        <dbReference type="SAM" id="Phobius"/>
    </source>
</evidence>
<feature type="transmembrane region" description="Helical" evidence="6">
    <location>
        <begin position="243"/>
        <end position="265"/>
    </location>
</feature>
<dbReference type="PANTHER" id="PTHR33048:SF15">
    <property type="entry name" value="INTEGRAL MEMBRANE PROTEIN"/>
    <property type="match status" value="1"/>
</dbReference>
<evidence type="ECO:0000313" key="9">
    <source>
        <dbReference type="Proteomes" id="UP000266234"/>
    </source>
</evidence>
<dbReference type="EMBL" id="PXOG01000011">
    <property type="protein sequence ID" value="RGP81316.1"/>
    <property type="molecule type" value="Genomic_DNA"/>
</dbReference>
<comment type="similarity">
    <text evidence="5">Belongs to the SAT4 family.</text>
</comment>
<dbReference type="OrthoDB" id="9976870at2759"/>
<feature type="domain" description="Rhodopsin" evidence="7">
    <location>
        <begin position="62"/>
        <end position="306"/>
    </location>
</feature>
<feature type="transmembrane region" description="Helical" evidence="6">
    <location>
        <begin position="213"/>
        <end position="231"/>
    </location>
</feature>
<evidence type="ECO:0000256" key="4">
    <source>
        <dbReference type="ARBA" id="ARBA00023136"/>
    </source>
</evidence>
<accession>A0A395TA18</accession>
<dbReference type="AlphaFoldDB" id="A0A395TA18"/>
<keyword evidence="2 6" id="KW-0812">Transmembrane</keyword>
<evidence type="ECO:0000256" key="3">
    <source>
        <dbReference type="ARBA" id="ARBA00022989"/>
    </source>
</evidence>
<feature type="transmembrane region" description="Helical" evidence="6">
    <location>
        <begin position="121"/>
        <end position="143"/>
    </location>
</feature>
<gene>
    <name evidence="8" type="ORF">FLONG3_460</name>
</gene>
<proteinExistence type="inferred from homology"/>
<comment type="caution">
    <text evidence="8">The sequence shown here is derived from an EMBL/GenBank/DDBJ whole genome shotgun (WGS) entry which is preliminary data.</text>
</comment>
<organism evidence="8 9">
    <name type="scientific">Fusarium longipes</name>
    <dbReference type="NCBI Taxonomy" id="694270"/>
    <lineage>
        <taxon>Eukaryota</taxon>
        <taxon>Fungi</taxon>
        <taxon>Dikarya</taxon>
        <taxon>Ascomycota</taxon>
        <taxon>Pezizomycotina</taxon>
        <taxon>Sordariomycetes</taxon>
        <taxon>Hypocreomycetidae</taxon>
        <taxon>Hypocreales</taxon>
        <taxon>Nectriaceae</taxon>
        <taxon>Fusarium</taxon>
    </lineage>
</organism>
<evidence type="ECO:0000256" key="1">
    <source>
        <dbReference type="ARBA" id="ARBA00004141"/>
    </source>
</evidence>
<feature type="transmembrane region" description="Helical" evidence="6">
    <location>
        <begin position="42"/>
        <end position="65"/>
    </location>
</feature>
<reference evidence="8 9" key="1">
    <citation type="journal article" date="2018" name="PLoS Pathog.">
        <title>Evolution of structural diversity of trichothecenes, a family of toxins produced by plant pathogenic and entomopathogenic fungi.</title>
        <authorList>
            <person name="Proctor R.H."/>
            <person name="McCormick S.P."/>
            <person name="Kim H.S."/>
            <person name="Cardoza R.E."/>
            <person name="Stanley A.M."/>
            <person name="Lindo L."/>
            <person name="Kelly A."/>
            <person name="Brown D.W."/>
            <person name="Lee T."/>
            <person name="Vaughan M.M."/>
            <person name="Alexander N.J."/>
            <person name="Busman M."/>
            <person name="Gutierrez S."/>
        </authorList>
    </citation>
    <scope>NUCLEOTIDE SEQUENCE [LARGE SCALE GENOMIC DNA]</scope>
    <source>
        <strain evidence="8 9">NRRL 20695</strain>
    </source>
</reference>
<dbReference type="PANTHER" id="PTHR33048">
    <property type="entry name" value="PTH11-LIKE INTEGRAL MEMBRANE PROTEIN (AFU_ORTHOLOGUE AFUA_5G11245)"/>
    <property type="match status" value="1"/>
</dbReference>
<keyword evidence="4 6" id="KW-0472">Membrane</keyword>
<name>A0A395TA18_9HYPO</name>